<dbReference type="InterPro" id="IPR019587">
    <property type="entry name" value="Polyketide_cyclase/dehydratase"/>
</dbReference>
<keyword evidence="2" id="KW-1185">Reference proteome</keyword>
<dbReference type="CDD" id="cd07812">
    <property type="entry name" value="SRPBCC"/>
    <property type="match status" value="1"/>
</dbReference>
<evidence type="ECO:0000313" key="2">
    <source>
        <dbReference type="Proteomes" id="UP000607397"/>
    </source>
</evidence>
<dbReference type="Pfam" id="PF10604">
    <property type="entry name" value="Polyketide_cyc2"/>
    <property type="match status" value="1"/>
</dbReference>
<evidence type="ECO:0000313" key="1">
    <source>
        <dbReference type="EMBL" id="NCJ05261.1"/>
    </source>
</evidence>
<sequence>MAHPTCIRNTIHIQAPLKVVDRVITDQSLMHRWLNPALRCVPVGEWNTEVGGRSRFILQIPGLKPALDCSVVERAPGLVVWAFDGFFQGCDRWECQPTSLGTHLTNQFEFIVRNPLVAFGFQTFALGWTRQDMQAQLQRLKQVAESLPQA</sequence>
<reference evidence="1" key="1">
    <citation type="submission" date="2019-12" db="EMBL/GenBank/DDBJ databases">
        <title>High-Quality draft genome sequences of three cyanobacteria isolated from the limestone walls of the Old Cathedral of Coimbra.</title>
        <authorList>
            <person name="Tiago I."/>
            <person name="Soares F."/>
            <person name="Portugal A."/>
        </authorList>
    </citation>
    <scope>NUCLEOTIDE SEQUENCE [LARGE SCALE GENOMIC DNA]</scope>
    <source>
        <strain evidence="1">C</strain>
    </source>
</reference>
<dbReference type="Gene3D" id="3.30.530.20">
    <property type="match status" value="1"/>
</dbReference>
<name>A0A8K1ZWB1_9CYAN</name>
<comment type="caution">
    <text evidence="1">The sequence shown here is derived from an EMBL/GenBank/DDBJ whole genome shotgun (WGS) entry which is preliminary data.</text>
</comment>
<protein>
    <submittedName>
        <fullName evidence="1">SRPBCC family protein</fullName>
    </submittedName>
</protein>
<dbReference type="AlphaFoldDB" id="A0A8K1ZWB1"/>
<accession>A0A8K1ZWB1</accession>
<dbReference type="SUPFAM" id="SSF55961">
    <property type="entry name" value="Bet v1-like"/>
    <property type="match status" value="1"/>
</dbReference>
<dbReference type="InterPro" id="IPR023393">
    <property type="entry name" value="START-like_dom_sf"/>
</dbReference>
<dbReference type="Proteomes" id="UP000607397">
    <property type="component" value="Unassembled WGS sequence"/>
</dbReference>
<proteinExistence type="predicted"/>
<dbReference type="RefSeq" id="WP_161823737.1">
    <property type="nucleotide sequence ID" value="NZ_WVIC01000002.1"/>
</dbReference>
<organism evidence="1 2">
    <name type="scientific">Petrachloros mirabilis ULC683</name>
    <dbReference type="NCBI Taxonomy" id="2781853"/>
    <lineage>
        <taxon>Bacteria</taxon>
        <taxon>Bacillati</taxon>
        <taxon>Cyanobacteriota</taxon>
        <taxon>Cyanophyceae</taxon>
        <taxon>Synechococcales</taxon>
        <taxon>Petrachlorosaceae</taxon>
        <taxon>Petrachloros</taxon>
        <taxon>Petrachloros mirabilis</taxon>
    </lineage>
</organism>
<dbReference type="EMBL" id="WVIC01000002">
    <property type="protein sequence ID" value="NCJ05261.1"/>
    <property type="molecule type" value="Genomic_DNA"/>
</dbReference>
<gene>
    <name evidence="1" type="ORF">GS597_01755</name>
</gene>